<name>A0A558AF83_9PSEU</name>
<dbReference type="OrthoDB" id="3576951at2"/>
<evidence type="ECO:0000313" key="1">
    <source>
        <dbReference type="EMBL" id="TVT22928.1"/>
    </source>
</evidence>
<organism evidence="1 2">
    <name type="scientific">Amycolatopsis acidiphila</name>
    <dbReference type="NCBI Taxonomy" id="715473"/>
    <lineage>
        <taxon>Bacteria</taxon>
        <taxon>Bacillati</taxon>
        <taxon>Actinomycetota</taxon>
        <taxon>Actinomycetes</taxon>
        <taxon>Pseudonocardiales</taxon>
        <taxon>Pseudonocardiaceae</taxon>
        <taxon>Amycolatopsis</taxon>
    </lineage>
</organism>
<dbReference type="Proteomes" id="UP000318578">
    <property type="component" value="Unassembled WGS sequence"/>
</dbReference>
<keyword evidence="1" id="KW-0808">Transferase</keyword>
<dbReference type="GO" id="GO:0008168">
    <property type="term" value="F:methyltransferase activity"/>
    <property type="evidence" value="ECO:0007669"/>
    <property type="project" value="UniProtKB-KW"/>
</dbReference>
<dbReference type="AlphaFoldDB" id="A0A558AF83"/>
<accession>A0A558AF83</accession>
<protein>
    <submittedName>
        <fullName evidence="1">3-methyl-2-oxobutanoate hydroxymethyltransferase</fullName>
    </submittedName>
</protein>
<dbReference type="EMBL" id="VJZA01000014">
    <property type="protein sequence ID" value="TVT22928.1"/>
    <property type="molecule type" value="Genomic_DNA"/>
</dbReference>
<comment type="caution">
    <text evidence="1">The sequence shown here is derived from an EMBL/GenBank/DDBJ whole genome shotgun (WGS) entry which is preliminary data.</text>
</comment>
<proteinExistence type="predicted"/>
<dbReference type="GO" id="GO:0032259">
    <property type="term" value="P:methylation"/>
    <property type="evidence" value="ECO:0007669"/>
    <property type="project" value="UniProtKB-KW"/>
</dbReference>
<gene>
    <name evidence="1" type="ORF">FNH06_11295</name>
</gene>
<sequence length="165" mass="17081">MTAFMRPVLLNSCAMAATEEEARYRIDVPIKGRQGARVVALDEVANGILRRVARQGWNAARFLELASRGAAAVVLRDLDGVLSSLGEQLETADVVVMIATADGDEHAASAIGAACTARGIMTAGLILDAGGGVGGAGTALRPHARVLMVTSDENDVSEVLLALRA</sequence>
<keyword evidence="2" id="KW-1185">Reference proteome</keyword>
<keyword evidence="1" id="KW-0489">Methyltransferase</keyword>
<reference evidence="1 2" key="1">
    <citation type="submission" date="2019-07" db="EMBL/GenBank/DDBJ databases">
        <title>New species of Amycolatopsis and Streptomyces.</title>
        <authorList>
            <person name="Duangmal K."/>
            <person name="Teo W.F.A."/>
            <person name="Lipun K."/>
        </authorList>
    </citation>
    <scope>NUCLEOTIDE SEQUENCE [LARGE SCALE GENOMIC DNA]</scope>
    <source>
        <strain evidence="1 2">JCM 30562</strain>
    </source>
</reference>
<evidence type="ECO:0000313" key="2">
    <source>
        <dbReference type="Proteomes" id="UP000318578"/>
    </source>
</evidence>
<dbReference type="RefSeq" id="WP_144637400.1">
    <property type="nucleotide sequence ID" value="NZ_BNAX01000001.1"/>
</dbReference>